<dbReference type="Pfam" id="PF00293">
    <property type="entry name" value="NUDIX"/>
    <property type="match status" value="1"/>
</dbReference>
<dbReference type="CDD" id="cd03430">
    <property type="entry name" value="NUDIX_GDPMH_NudD"/>
    <property type="match status" value="1"/>
</dbReference>
<proteinExistence type="predicted"/>
<evidence type="ECO:0000256" key="3">
    <source>
        <dbReference type="ARBA" id="ARBA00022842"/>
    </source>
</evidence>
<dbReference type="InterPro" id="IPR000086">
    <property type="entry name" value="NUDIX_hydrolase_dom"/>
</dbReference>
<dbReference type="PANTHER" id="PTHR43046">
    <property type="entry name" value="GDP-MANNOSE MANNOSYL HYDROLASE"/>
    <property type="match status" value="1"/>
</dbReference>
<dbReference type="RefSeq" id="WP_159762565.1">
    <property type="nucleotide sequence ID" value="NZ_WUUT01000001.1"/>
</dbReference>
<evidence type="ECO:0000313" key="5">
    <source>
        <dbReference type="EMBL" id="MXR50436.1"/>
    </source>
</evidence>
<dbReference type="Proteomes" id="UP000466535">
    <property type="component" value="Unassembled WGS sequence"/>
</dbReference>
<dbReference type="InterPro" id="IPR015797">
    <property type="entry name" value="NUDIX_hydrolase-like_dom_sf"/>
</dbReference>
<feature type="domain" description="Nudix hydrolase" evidence="4">
    <location>
        <begin position="15"/>
        <end position="151"/>
    </location>
</feature>
<dbReference type="EMBL" id="WUUT01000001">
    <property type="protein sequence ID" value="MXR50436.1"/>
    <property type="molecule type" value="Genomic_DNA"/>
</dbReference>
<keyword evidence="3" id="KW-0460">Magnesium</keyword>
<comment type="cofactor">
    <cofactor evidence="1">
        <name>Mg(2+)</name>
        <dbReference type="ChEBI" id="CHEBI:18420"/>
    </cofactor>
</comment>
<organism evidence="5 6">
    <name type="scientific">Halovenus carboxidivorans</name>
    <dbReference type="NCBI Taxonomy" id="2692199"/>
    <lineage>
        <taxon>Archaea</taxon>
        <taxon>Methanobacteriati</taxon>
        <taxon>Methanobacteriota</taxon>
        <taxon>Stenosarchaea group</taxon>
        <taxon>Halobacteria</taxon>
        <taxon>Halobacteriales</taxon>
        <taxon>Haloarculaceae</taxon>
        <taxon>Halovenus</taxon>
    </lineage>
</organism>
<name>A0A6B0T2I0_9EURY</name>
<protein>
    <submittedName>
        <fullName evidence="5">NUDIX domain-containing protein</fullName>
    </submittedName>
</protein>
<dbReference type="GO" id="GO:0016787">
    <property type="term" value="F:hydrolase activity"/>
    <property type="evidence" value="ECO:0007669"/>
    <property type="project" value="UniProtKB-KW"/>
</dbReference>
<dbReference type="AlphaFoldDB" id="A0A6B0T2I0"/>
<evidence type="ECO:0000313" key="6">
    <source>
        <dbReference type="Proteomes" id="UP000466535"/>
    </source>
</evidence>
<gene>
    <name evidence="5" type="ORF">GRX03_02295</name>
</gene>
<comment type="caution">
    <text evidence="5">The sequence shown here is derived from an EMBL/GenBank/DDBJ whole genome shotgun (WGS) entry which is preliminary data.</text>
</comment>
<evidence type="ECO:0000256" key="1">
    <source>
        <dbReference type="ARBA" id="ARBA00001946"/>
    </source>
</evidence>
<keyword evidence="2" id="KW-0378">Hydrolase</keyword>
<dbReference type="OrthoDB" id="40462at2157"/>
<evidence type="ECO:0000259" key="4">
    <source>
        <dbReference type="PROSITE" id="PS51462"/>
    </source>
</evidence>
<keyword evidence="6" id="KW-1185">Reference proteome</keyword>
<dbReference type="SUPFAM" id="SSF55811">
    <property type="entry name" value="Nudix"/>
    <property type="match status" value="1"/>
</dbReference>
<dbReference type="Gene3D" id="3.90.79.10">
    <property type="entry name" value="Nucleoside Triphosphate Pyrophosphohydrolase"/>
    <property type="match status" value="1"/>
</dbReference>
<dbReference type="PROSITE" id="PS51462">
    <property type="entry name" value="NUDIX"/>
    <property type="match status" value="1"/>
</dbReference>
<sequence length="151" mass="16996">MSEWVPDEAWETIVRNVPIVSVDLIVRTESGIVLGKRQNEPAKGEWFIPGGRVLKNETRTEAVHRIAKHELGVEVDVIESLGAFEHIYDTAEIEGVESKHYLANGYVVDPKTEQFQPDDQHADFQVFTSPPESLHPNVTAYIEEASSLGWE</sequence>
<dbReference type="PANTHER" id="PTHR43046:SF12">
    <property type="entry name" value="GDP-MANNOSE MANNOSYL HYDROLASE"/>
    <property type="match status" value="1"/>
</dbReference>
<accession>A0A6B0T2I0</accession>
<evidence type="ECO:0000256" key="2">
    <source>
        <dbReference type="ARBA" id="ARBA00022801"/>
    </source>
</evidence>
<reference evidence="5 6" key="1">
    <citation type="submission" date="2019-12" db="EMBL/GenBank/DDBJ databases">
        <title>Isolation and characterization of three novel carbon monoxide-oxidizing members of Halobacteria from salione crusts and soils.</title>
        <authorList>
            <person name="Myers M.R."/>
            <person name="King G.M."/>
        </authorList>
    </citation>
    <scope>NUCLEOTIDE SEQUENCE [LARGE SCALE GENOMIC DNA]</scope>
    <source>
        <strain evidence="5 6">WSH3</strain>
    </source>
</reference>